<accession>A0ABW3KT86</accession>
<dbReference type="InterPro" id="IPR023213">
    <property type="entry name" value="CAT-like_dom_sf"/>
</dbReference>
<dbReference type="Gene3D" id="3.30.559.10">
    <property type="entry name" value="Chloramphenicol acetyltransferase-like domain"/>
    <property type="match status" value="1"/>
</dbReference>
<dbReference type="Gene3D" id="3.40.50.1820">
    <property type="entry name" value="alpha/beta hydrolase"/>
    <property type="match status" value="1"/>
</dbReference>
<keyword evidence="2" id="KW-0596">Phosphopantetheine</keyword>
<dbReference type="InterPro" id="IPR001242">
    <property type="entry name" value="Condensation_dom"/>
</dbReference>
<dbReference type="Gene3D" id="1.10.1200.10">
    <property type="entry name" value="ACP-like"/>
    <property type="match status" value="1"/>
</dbReference>
<dbReference type="Pfam" id="PF00550">
    <property type="entry name" value="PP-binding"/>
    <property type="match status" value="1"/>
</dbReference>
<evidence type="ECO:0000313" key="7">
    <source>
        <dbReference type="Proteomes" id="UP001597086"/>
    </source>
</evidence>
<comment type="caution">
    <text evidence="6">The sequence shown here is derived from an EMBL/GenBank/DDBJ whole genome shotgun (WGS) entry which is preliminary data.</text>
</comment>
<evidence type="ECO:0000256" key="3">
    <source>
        <dbReference type="ARBA" id="ARBA00022553"/>
    </source>
</evidence>
<name>A0ABW3KT86_9FLAO</name>
<keyword evidence="3" id="KW-0597">Phosphoprotein</keyword>
<dbReference type="PANTHER" id="PTHR45527">
    <property type="entry name" value="NONRIBOSOMAL PEPTIDE SYNTHETASE"/>
    <property type="match status" value="1"/>
</dbReference>
<dbReference type="InterPro" id="IPR029058">
    <property type="entry name" value="AB_hydrolase_fold"/>
</dbReference>
<dbReference type="PROSITE" id="PS50075">
    <property type="entry name" value="CARRIER"/>
    <property type="match status" value="1"/>
</dbReference>
<dbReference type="NCBIfam" id="TIGR01733">
    <property type="entry name" value="AA-adenyl-dom"/>
    <property type="match status" value="1"/>
</dbReference>
<keyword evidence="4" id="KW-0175">Coiled coil</keyword>
<dbReference type="PROSITE" id="PS00012">
    <property type="entry name" value="PHOSPHOPANTETHEINE"/>
    <property type="match status" value="1"/>
</dbReference>
<evidence type="ECO:0000256" key="1">
    <source>
        <dbReference type="ARBA" id="ARBA00001957"/>
    </source>
</evidence>
<dbReference type="Gene3D" id="3.30.559.30">
    <property type="entry name" value="Nonribosomal peptide synthetase, condensation domain"/>
    <property type="match status" value="1"/>
</dbReference>
<dbReference type="InterPro" id="IPR009081">
    <property type="entry name" value="PP-bd_ACP"/>
</dbReference>
<dbReference type="Pfam" id="PF00501">
    <property type="entry name" value="AMP-binding"/>
    <property type="match status" value="1"/>
</dbReference>
<dbReference type="InterPro" id="IPR006162">
    <property type="entry name" value="Ppantetheine_attach_site"/>
</dbReference>
<reference evidence="7" key="1">
    <citation type="journal article" date="2019" name="Int. J. Syst. Evol. Microbiol.">
        <title>The Global Catalogue of Microorganisms (GCM) 10K type strain sequencing project: providing services to taxonomists for standard genome sequencing and annotation.</title>
        <authorList>
            <consortium name="The Broad Institute Genomics Platform"/>
            <consortium name="The Broad Institute Genome Sequencing Center for Infectious Disease"/>
            <person name="Wu L."/>
            <person name="Ma J."/>
        </authorList>
    </citation>
    <scope>NUCLEOTIDE SEQUENCE [LARGE SCALE GENOMIC DNA]</scope>
    <source>
        <strain evidence="7">CCUG 56098</strain>
    </source>
</reference>
<evidence type="ECO:0000256" key="4">
    <source>
        <dbReference type="SAM" id="Coils"/>
    </source>
</evidence>
<dbReference type="InterPro" id="IPR001031">
    <property type="entry name" value="Thioesterase"/>
</dbReference>
<dbReference type="InterPro" id="IPR010071">
    <property type="entry name" value="AA_adenyl_dom"/>
</dbReference>
<dbReference type="RefSeq" id="WP_386114969.1">
    <property type="nucleotide sequence ID" value="NZ_JBHTKM010000017.1"/>
</dbReference>
<dbReference type="SUPFAM" id="SSF56801">
    <property type="entry name" value="Acetyl-CoA synthetase-like"/>
    <property type="match status" value="1"/>
</dbReference>
<dbReference type="CDD" id="cd19531">
    <property type="entry name" value="LCL_NRPS-like"/>
    <property type="match status" value="1"/>
</dbReference>
<dbReference type="SMART" id="SM00823">
    <property type="entry name" value="PKS_PP"/>
    <property type="match status" value="1"/>
</dbReference>
<dbReference type="SUPFAM" id="SSF47336">
    <property type="entry name" value="ACP-like"/>
    <property type="match status" value="1"/>
</dbReference>
<dbReference type="Gene3D" id="2.30.38.10">
    <property type="entry name" value="Luciferase, Domain 3"/>
    <property type="match status" value="1"/>
</dbReference>
<dbReference type="InterPro" id="IPR020845">
    <property type="entry name" value="AMP-binding_CS"/>
</dbReference>
<protein>
    <submittedName>
        <fullName evidence="6">Amino acid adenylation domain-containing protein</fullName>
    </submittedName>
</protein>
<dbReference type="PANTHER" id="PTHR45527:SF1">
    <property type="entry name" value="FATTY ACID SYNTHASE"/>
    <property type="match status" value="1"/>
</dbReference>
<dbReference type="InterPro" id="IPR020806">
    <property type="entry name" value="PKS_PP-bd"/>
</dbReference>
<dbReference type="EMBL" id="JBHTKM010000017">
    <property type="protein sequence ID" value="MFD1015384.1"/>
    <property type="molecule type" value="Genomic_DNA"/>
</dbReference>
<dbReference type="SUPFAM" id="SSF52777">
    <property type="entry name" value="CoA-dependent acyltransferases"/>
    <property type="match status" value="2"/>
</dbReference>
<dbReference type="Pfam" id="PF00668">
    <property type="entry name" value="Condensation"/>
    <property type="match status" value="1"/>
</dbReference>
<dbReference type="Proteomes" id="UP001597086">
    <property type="component" value="Unassembled WGS sequence"/>
</dbReference>
<sequence>MILQPTDTKNKNTFNPFDGPKVEKVIYATQSQAEIWIGCRLGGEDANRSYNESVSVILKGDLEVTALEKALQQLVQRHEALRAIFSTDGRFMTILEEVPVPLEVVDLTQRSDSEKKDDVAQYILADANKVFDLVKGPLLRAGLLRLNQHEYQLVLTAHHIICDGWSTGIMIEELGLLYSSNSSHENFEIPEAIPFSDFADEHQNYLVSDAFRETEQFWLNQYQPNVPELNLPTDFPRPEVRNYKSDRLDFPLDSALLAKLKKAGVRVGSSFVTTLMTAFELLLCQQTGQNDIVLGLPAAGQAVTGKTQLVGHCVNLLPLRSKVVLDQPFNAYLKHRKSLMFDAYDHQQLSFGQLLQKLPIARDPSRIPLVPVVFNIDMGMSNLVFFKDLTFKLKANPRTYEAFEIFLNASGSEDDFVLEWQYNASLFKASTIKKMMSALEDIIENIVENPERAISEIIKTDDTNYKTLNATTAAYSNLPLHELLTQQAQNYSAKVALKFSDTEITYKDLEEQSQQLAHCLRSKGIAPGDFVGVCLPRSMELMVTLKALLLCGAAYIPLDPSYPIQRLNYMLHDSEAPFLITTTALASRLETETTVLILNEILAEGANFSAAPVNVAIDVQSNAYMLYTSGSTGKPKGVVVTHKNLVNFLFSMMTEPGMQEADRLLSITTVSFDIAGLELFLPLLTGATLVLADELMVKDGRVLLEALKKEKITMVQATPTTWQMLLDVGWNQPLPIRALCGGEPLPLSLAKKLIPKVNELWNMYGPTETTIWSSTKQILSTDTQITIGHPIANTQFYIVNAQGMLMGPGQTGELVIGGDGVSKGYWKRADLTQEKFITASFETESDSKLYRTGDLGQLLPNGELMCLGRIDQQVKIRGHRIELEEIEQALENLEGIERSVVVVEDDLLVTYFVSHEIDELPKYQIKKWKQQLAEGLPTPMIPHEFRLITKFPTTLNGKIDRKALLQTSTKTVSNSEVKTAQTATEKLVSSIWSEVLNKTDINITSDFFELGGHSILAIKVVTRLEKETGKKLPLSALMLYPTIEKLAAFIDKDDKKQSWNSLVPLKTEGTKTPLYIIHGAHFGIYVFNELAKLLDDDQPVYALQPKGLDGKTEPLEAIEAMAAHYISEMEVNNPNGPYAIAGFSMGGIIAFEMAKQLKAKGREVSMLASFDSYVFPSYFYRDSKKKRVASFLYGWAQKAYVFLNMFSSVKNFKRRMRLLKLSLEGIYLRLKLGHEKQFELQHNRTLKMDRMHSLACMKYVMEPQDISVDLFKAEDNVFFAHDFKYLGWRKFAQQGVQRHMIPGNHLDMFETPNVEVYAKRLQEVLDQRSGL</sequence>
<dbReference type="InterPro" id="IPR000873">
    <property type="entry name" value="AMP-dep_synth/lig_dom"/>
</dbReference>
<dbReference type="SUPFAM" id="SSF53474">
    <property type="entry name" value="alpha/beta-Hydrolases"/>
    <property type="match status" value="1"/>
</dbReference>
<dbReference type="InterPro" id="IPR036736">
    <property type="entry name" value="ACP-like_sf"/>
</dbReference>
<evidence type="ECO:0000259" key="5">
    <source>
        <dbReference type="PROSITE" id="PS50075"/>
    </source>
</evidence>
<dbReference type="PROSITE" id="PS00455">
    <property type="entry name" value="AMP_BINDING"/>
    <property type="match status" value="1"/>
</dbReference>
<gene>
    <name evidence="6" type="ORF">ACFQ13_05560</name>
</gene>
<dbReference type="Gene3D" id="3.30.300.30">
    <property type="match status" value="1"/>
</dbReference>
<dbReference type="Pfam" id="PF00975">
    <property type="entry name" value="Thioesterase"/>
    <property type="match status" value="1"/>
</dbReference>
<evidence type="ECO:0000313" key="6">
    <source>
        <dbReference type="EMBL" id="MFD1015384.1"/>
    </source>
</evidence>
<comment type="cofactor">
    <cofactor evidence="1">
        <name>pantetheine 4'-phosphate</name>
        <dbReference type="ChEBI" id="CHEBI:47942"/>
    </cofactor>
</comment>
<dbReference type="Gene3D" id="3.40.50.980">
    <property type="match status" value="2"/>
</dbReference>
<feature type="coiled-coil region" evidence="4">
    <location>
        <begin position="876"/>
        <end position="906"/>
    </location>
</feature>
<proteinExistence type="predicted"/>
<dbReference type="InterPro" id="IPR045851">
    <property type="entry name" value="AMP-bd_C_sf"/>
</dbReference>
<organism evidence="6 7">
    <name type="scientific">Winogradskyella rapida</name>
    <dbReference type="NCBI Taxonomy" id="549701"/>
    <lineage>
        <taxon>Bacteria</taxon>
        <taxon>Pseudomonadati</taxon>
        <taxon>Bacteroidota</taxon>
        <taxon>Flavobacteriia</taxon>
        <taxon>Flavobacteriales</taxon>
        <taxon>Flavobacteriaceae</taxon>
        <taxon>Winogradskyella</taxon>
    </lineage>
</organism>
<evidence type="ECO:0000256" key="2">
    <source>
        <dbReference type="ARBA" id="ARBA00022450"/>
    </source>
</evidence>
<feature type="domain" description="Carrier" evidence="5">
    <location>
        <begin position="979"/>
        <end position="1054"/>
    </location>
</feature>
<keyword evidence="7" id="KW-1185">Reference proteome</keyword>